<dbReference type="InterPro" id="IPR029060">
    <property type="entry name" value="PIN-like_dom_sf"/>
</dbReference>
<dbReference type="Gene3D" id="3.40.50.1010">
    <property type="entry name" value="5'-nuclease"/>
    <property type="match status" value="1"/>
</dbReference>
<organism evidence="2">
    <name type="scientific">Microvirga ossetica</name>
    <dbReference type="NCBI Taxonomy" id="1882682"/>
    <lineage>
        <taxon>Bacteria</taxon>
        <taxon>Pseudomonadati</taxon>
        <taxon>Pseudomonadota</taxon>
        <taxon>Alphaproteobacteria</taxon>
        <taxon>Hyphomicrobiales</taxon>
        <taxon>Methylobacteriaceae</taxon>
        <taxon>Microvirga</taxon>
    </lineage>
</organism>
<dbReference type="SUPFAM" id="SSF88723">
    <property type="entry name" value="PIN domain-like"/>
    <property type="match status" value="1"/>
</dbReference>
<dbReference type="CDD" id="cd09874">
    <property type="entry name" value="PIN_MT3492-like"/>
    <property type="match status" value="1"/>
</dbReference>
<sequence>MESVKAAYLDTNAIIRFIESEDDGLLHVFEQAAAGQLRLVTSELTLAEVLVGPLKDGDARLVEIYEGFLAGGAGLEIRPIDRAVLRQSAEIRATLGNKGADAIHIATALLADCSILLSSDQRLRLPSSLTQIGLNHVRDHDRWP</sequence>
<accession>A0A1B2EIL9</accession>
<gene>
    <name evidence="2" type="ORF">BB934_17465</name>
</gene>
<dbReference type="OrthoDB" id="574461at2"/>
<dbReference type="EMBL" id="CP016616">
    <property type="protein sequence ID" value="ANY79789.1"/>
    <property type="molecule type" value="Genomic_DNA"/>
</dbReference>
<evidence type="ECO:0000259" key="1">
    <source>
        <dbReference type="Pfam" id="PF01850"/>
    </source>
</evidence>
<dbReference type="RefSeq" id="WP_157934213.1">
    <property type="nucleotide sequence ID" value="NZ_CP016616.1"/>
</dbReference>
<evidence type="ECO:0000313" key="2">
    <source>
        <dbReference type="EMBL" id="ANY79789.1"/>
    </source>
</evidence>
<dbReference type="Pfam" id="PF01850">
    <property type="entry name" value="PIN"/>
    <property type="match status" value="1"/>
</dbReference>
<reference evidence="2" key="1">
    <citation type="submission" date="2016-07" db="EMBL/GenBank/DDBJ databases">
        <title>Microvirga ossetica sp. nov. a new species of rhizobia isolated from root nodules of the legume species Vicia alpestris Steven originated from North Ossetia region in the Caucasus.</title>
        <authorList>
            <person name="Safronova V.I."/>
            <person name="Kuznetsova I.G."/>
            <person name="Sazanova A.L."/>
            <person name="Belimov A."/>
            <person name="Andronov E."/>
            <person name="Osledkin Y.S."/>
            <person name="Onishchuk O.P."/>
            <person name="Kurchak O.N."/>
            <person name="Shaposhnikov A.I."/>
            <person name="Willems A."/>
            <person name="Tikhonovich I.A."/>
        </authorList>
    </citation>
    <scope>NUCLEOTIDE SEQUENCE [LARGE SCALE GENOMIC DNA]</scope>
    <source>
        <strain evidence="2">V5/3M</strain>
    </source>
</reference>
<dbReference type="AlphaFoldDB" id="A0A1B2EIL9"/>
<protein>
    <recommendedName>
        <fullName evidence="1">PIN domain-containing protein</fullName>
    </recommendedName>
</protein>
<dbReference type="InterPro" id="IPR002716">
    <property type="entry name" value="PIN_dom"/>
</dbReference>
<feature type="domain" description="PIN" evidence="1">
    <location>
        <begin position="8"/>
        <end position="124"/>
    </location>
</feature>
<dbReference type="KEGG" id="moc:BB934_17465"/>
<name>A0A1B2EIL9_9HYPH</name>
<proteinExistence type="predicted"/>